<keyword evidence="3" id="KW-0963">Cytoplasm</keyword>
<dbReference type="CDD" id="cd00732">
    <property type="entry name" value="CheW"/>
    <property type="match status" value="1"/>
</dbReference>
<dbReference type="EMBL" id="CP036272">
    <property type="protein sequence ID" value="QDT61521.1"/>
    <property type="molecule type" value="Genomic_DNA"/>
</dbReference>
<keyword evidence="4" id="KW-0145">Chemotaxis</keyword>
<evidence type="ECO:0000313" key="6">
    <source>
        <dbReference type="EMBL" id="QDT61521.1"/>
    </source>
</evidence>
<organism evidence="6 7">
    <name type="scientific">Stieleria bergensis</name>
    <dbReference type="NCBI Taxonomy" id="2528025"/>
    <lineage>
        <taxon>Bacteria</taxon>
        <taxon>Pseudomonadati</taxon>
        <taxon>Planctomycetota</taxon>
        <taxon>Planctomycetia</taxon>
        <taxon>Pirellulales</taxon>
        <taxon>Pirellulaceae</taxon>
        <taxon>Stieleria</taxon>
    </lineage>
</organism>
<sequence length="161" mass="17750">MTLEMNDEGSLTPDASQYLTFTLKEEEFGIEILRVQEIKGISHITPIPNMPEHIKGVMNLRGAVVPIIDLRSKFSMPETPYNRFTVIIVVTIGDKITGLVVDAVSDVLNIEGSNIEPADKLGVGCDAYYLSGIAKNGERLITLLDMEKLVSFDEHDLQTAT</sequence>
<dbReference type="GO" id="GO:0007165">
    <property type="term" value="P:signal transduction"/>
    <property type="evidence" value="ECO:0007669"/>
    <property type="project" value="InterPro"/>
</dbReference>
<evidence type="ECO:0000313" key="7">
    <source>
        <dbReference type="Proteomes" id="UP000315003"/>
    </source>
</evidence>
<reference evidence="6 7" key="1">
    <citation type="submission" date="2019-02" db="EMBL/GenBank/DDBJ databases">
        <title>Deep-cultivation of Planctomycetes and their phenomic and genomic characterization uncovers novel biology.</title>
        <authorList>
            <person name="Wiegand S."/>
            <person name="Jogler M."/>
            <person name="Boedeker C."/>
            <person name="Pinto D."/>
            <person name="Vollmers J."/>
            <person name="Rivas-Marin E."/>
            <person name="Kohn T."/>
            <person name="Peeters S.H."/>
            <person name="Heuer A."/>
            <person name="Rast P."/>
            <person name="Oberbeckmann S."/>
            <person name="Bunk B."/>
            <person name="Jeske O."/>
            <person name="Meyerdierks A."/>
            <person name="Storesund J.E."/>
            <person name="Kallscheuer N."/>
            <person name="Luecker S."/>
            <person name="Lage O.M."/>
            <person name="Pohl T."/>
            <person name="Merkel B.J."/>
            <person name="Hornburger P."/>
            <person name="Mueller R.-W."/>
            <person name="Bruemmer F."/>
            <person name="Labrenz M."/>
            <person name="Spormann A.M."/>
            <person name="Op den Camp H."/>
            <person name="Overmann J."/>
            <person name="Amann R."/>
            <person name="Jetten M.S.M."/>
            <person name="Mascher T."/>
            <person name="Medema M.H."/>
            <person name="Devos D.P."/>
            <person name="Kaster A.-K."/>
            <person name="Ovreas L."/>
            <person name="Rohde M."/>
            <person name="Galperin M.Y."/>
            <person name="Jogler C."/>
        </authorList>
    </citation>
    <scope>NUCLEOTIDE SEQUENCE [LARGE SCALE GENOMIC DNA]</scope>
    <source>
        <strain evidence="6 7">SV_7m_r</strain>
    </source>
</reference>
<dbReference type="InterPro" id="IPR039315">
    <property type="entry name" value="CheW"/>
</dbReference>
<dbReference type="AlphaFoldDB" id="A0A517SZR5"/>
<evidence type="ECO:0000256" key="1">
    <source>
        <dbReference type="ARBA" id="ARBA00004496"/>
    </source>
</evidence>
<dbReference type="GO" id="GO:0005829">
    <property type="term" value="C:cytosol"/>
    <property type="evidence" value="ECO:0007669"/>
    <property type="project" value="TreeGrafter"/>
</dbReference>
<keyword evidence="7" id="KW-1185">Reference proteome</keyword>
<dbReference type="SMART" id="SM00260">
    <property type="entry name" value="CheW"/>
    <property type="match status" value="1"/>
</dbReference>
<evidence type="ECO:0000256" key="3">
    <source>
        <dbReference type="ARBA" id="ARBA00022490"/>
    </source>
</evidence>
<dbReference type="InterPro" id="IPR002545">
    <property type="entry name" value="CheW-lke_dom"/>
</dbReference>
<dbReference type="PANTHER" id="PTHR22617">
    <property type="entry name" value="CHEMOTAXIS SENSOR HISTIDINE KINASE-RELATED"/>
    <property type="match status" value="1"/>
</dbReference>
<dbReference type="SUPFAM" id="SSF50341">
    <property type="entry name" value="CheW-like"/>
    <property type="match status" value="1"/>
</dbReference>
<accession>A0A517SZR5</accession>
<dbReference type="OrthoDB" id="9794382at2"/>
<feature type="domain" description="CheW-like" evidence="5">
    <location>
        <begin position="15"/>
        <end position="155"/>
    </location>
</feature>
<dbReference type="RefSeq" id="WP_145275647.1">
    <property type="nucleotide sequence ID" value="NZ_CP036272.1"/>
</dbReference>
<dbReference type="PANTHER" id="PTHR22617:SF45">
    <property type="entry name" value="CHEMOTAXIS PROTEIN CHEW"/>
    <property type="match status" value="1"/>
</dbReference>
<dbReference type="Pfam" id="PF01584">
    <property type="entry name" value="CheW"/>
    <property type="match status" value="1"/>
</dbReference>
<name>A0A517SZR5_9BACT</name>
<evidence type="ECO:0000256" key="4">
    <source>
        <dbReference type="ARBA" id="ARBA00022500"/>
    </source>
</evidence>
<evidence type="ECO:0000256" key="2">
    <source>
        <dbReference type="ARBA" id="ARBA00021483"/>
    </source>
</evidence>
<protein>
    <recommendedName>
        <fullName evidence="2">Chemotaxis protein CheW</fullName>
    </recommendedName>
</protein>
<evidence type="ECO:0000259" key="5">
    <source>
        <dbReference type="PROSITE" id="PS50851"/>
    </source>
</evidence>
<proteinExistence type="predicted"/>
<dbReference type="Gene3D" id="2.40.50.180">
    <property type="entry name" value="CheA-289, Domain 4"/>
    <property type="match status" value="1"/>
</dbReference>
<dbReference type="PROSITE" id="PS50851">
    <property type="entry name" value="CHEW"/>
    <property type="match status" value="1"/>
</dbReference>
<dbReference type="FunFam" id="2.40.50.180:FF:000002">
    <property type="entry name" value="Chemotaxis protein CheW"/>
    <property type="match status" value="1"/>
</dbReference>
<gene>
    <name evidence="6" type="primary">cheW_3</name>
    <name evidence="6" type="ORF">SV7mr_40580</name>
</gene>
<dbReference type="InterPro" id="IPR036061">
    <property type="entry name" value="CheW-like_dom_sf"/>
</dbReference>
<dbReference type="Proteomes" id="UP000315003">
    <property type="component" value="Chromosome"/>
</dbReference>
<dbReference type="GO" id="GO:0006935">
    <property type="term" value="P:chemotaxis"/>
    <property type="evidence" value="ECO:0007669"/>
    <property type="project" value="UniProtKB-KW"/>
</dbReference>
<dbReference type="Gene3D" id="2.30.30.40">
    <property type="entry name" value="SH3 Domains"/>
    <property type="match status" value="1"/>
</dbReference>
<comment type="subcellular location">
    <subcellularLocation>
        <location evidence="1">Cytoplasm</location>
    </subcellularLocation>
</comment>